<dbReference type="InterPro" id="IPR053145">
    <property type="entry name" value="AB_hydrolase_Est10"/>
</dbReference>
<dbReference type="InterPro" id="IPR054995">
    <property type="entry name" value="Esterase_EstD"/>
</dbReference>
<dbReference type="Proteomes" id="UP000185490">
    <property type="component" value="Chromosome"/>
</dbReference>
<dbReference type="SUPFAM" id="SSF53474">
    <property type="entry name" value="alpha/beta-Hydrolases"/>
    <property type="match status" value="1"/>
</dbReference>
<gene>
    <name evidence="4" type="ORF">BW47_06050</name>
</gene>
<keyword evidence="5" id="KW-1185">Reference proteome</keyword>
<name>A0ABN4UX52_9BACT</name>
<keyword evidence="1" id="KW-0732">Signal</keyword>
<dbReference type="InterPro" id="IPR029058">
    <property type="entry name" value="AB_hydrolase_fold"/>
</dbReference>
<dbReference type="PANTHER" id="PTHR43265:SF1">
    <property type="entry name" value="ESTERASE ESTD"/>
    <property type="match status" value="1"/>
</dbReference>
<sequence length="400" mass="45990">MRKFILIILFLSALIFASSLEDIATDYLNALITENYQKALELSSEIMKKQLSVEKMKNIWTQITATYGNFESIQKLEIVQKPPYTIFVFTSKFKNALLNISITINKDKKVDGLFFSPAQKFTYKIPRYVKTESFIEKDIKVNNLPGKLTIPKEKTEYAVILIHGSGPNDMDETIGPNKVFKDIAYGLSSNNIAVLRYDKRTLYQKDMDISIKKEVINDVLEAIKILKNQNFSRIFLLGHSLGAYIAPYIANISKDVSGIILLAPPVRNLEDVILDQLNFLKNNNEEIIKKLKALKENKLDEDEVVLGAKAKYWYDLRKYNPLNYLKGKKALILFGKNDYQVTLKDYEIFKNLKDETLKIKLFEGLTHLFTTGEKSPNAYLMENHVNVDVINEIVKFINEN</sequence>
<evidence type="ECO:0000313" key="5">
    <source>
        <dbReference type="Proteomes" id="UP000185490"/>
    </source>
</evidence>
<evidence type="ECO:0000256" key="1">
    <source>
        <dbReference type="SAM" id="SignalP"/>
    </source>
</evidence>
<feature type="domain" description="DUF3887" evidence="3">
    <location>
        <begin position="24"/>
        <end position="113"/>
    </location>
</feature>
<accession>A0ABN4UX52</accession>
<dbReference type="GO" id="GO:0004177">
    <property type="term" value="F:aminopeptidase activity"/>
    <property type="evidence" value="ECO:0007669"/>
    <property type="project" value="UniProtKB-KW"/>
</dbReference>
<keyword evidence="4" id="KW-0378">Hydrolase</keyword>
<proteinExistence type="predicted"/>
<feature type="chain" id="PRO_5045828355" evidence="1">
    <location>
        <begin position="25"/>
        <end position="400"/>
    </location>
</feature>
<dbReference type="Gene3D" id="3.40.50.1820">
    <property type="entry name" value="alpha/beta hydrolase"/>
    <property type="match status" value="1"/>
</dbReference>
<reference evidence="4 5" key="1">
    <citation type="submission" date="2014-02" db="EMBL/GenBank/DDBJ databases">
        <title>Diversity of Thermotogales isolates from hydrothermal vents.</title>
        <authorList>
            <person name="Haverkamp T.H.A."/>
            <person name="Lossouarn J."/>
            <person name="Geslin C."/>
            <person name="Nesbo C.L."/>
        </authorList>
    </citation>
    <scope>NUCLEOTIDE SEQUENCE [LARGE SCALE GENOMIC DNA]</scope>
    <source>
        <strain evidence="4 5">431</strain>
    </source>
</reference>
<keyword evidence="4" id="KW-0645">Protease</keyword>
<feature type="signal peptide" evidence="1">
    <location>
        <begin position="1"/>
        <end position="24"/>
    </location>
</feature>
<dbReference type="NCBIfam" id="NF041096">
    <property type="entry name" value="esterase_EstD"/>
    <property type="match status" value="1"/>
</dbReference>
<evidence type="ECO:0000259" key="3">
    <source>
        <dbReference type="Pfam" id="PF13026"/>
    </source>
</evidence>
<evidence type="ECO:0000259" key="2">
    <source>
        <dbReference type="Pfam" id="PF12146"/>
    </source>
</evidence>
<dbReference type="PANTHER" id="PTHR43265">
    <property type="entry name" value="ESTERASE ESTD"/>
    <property type="match status" value="1"/>
</dbReference>
<keyword evidence="4" id="KW-0031">Aminopeptidase</keyword>
<dbReference type="Gene3D" id="3.10.450.590">
    <property type="match status" value="1"/>
</dbReference>
<evidence type="ECO:0000313" key="4">
    <source>
        <dbReference type="EMBL" id="APT74082.1"/>
    </source>
</evidence>
<dbReference type="EMBL" id="CP007389">
    <property type="protein sequence ID" value="APT74082.1"/>
    <property type="molecule type" value="Genomic_DNA"/>
</dbReference>
<organism evidence="4 5">
    <name type="scientific">Thermosipho melanesiensis</name>
    <dbReference type="NCBI Taxonomy" id="46541"/>
    <lineage>
        <taxon>Bacteria</taxon>
        <taxon>Thermotogati</taxon>
        <taxon>Thermotogota</taxon>
        <taxon>Thermotogae</taxon>
        <taxon>Thermotogales</taxon>
        <taxon>Fervidobacteriaceae</taxon>
        <taxon>Thermosipho</taxon>
    </lineage>
</organism>
<dbReference type="InterPro" id="IPR024981">
    <property type="entry name" value="DUF3887"/>
</dbReference>
<dbReference type="Pfam" id="PF13026">
    <property type="entry name" value="DUF3887"/>
    <property type="match status" value="1"/>
</dbReference>
<dbReference type="InterPro" id="IPR022742">
    <property type="entry name" value="Hydrolase_4"/>
</dbReference>
<feature type="domain" description="Serine aminopeptidase S33" evidence="2">
    <location>
        <begin position="179"/>
        <end position="293"/>
    </location>
</feature>
<dbReference type="Pfam" id="PF12146">
    <property type="entry name" value="Hydrolase_4"/>
    <property type="match status" value="1"/>
</dbReference>
<dbReference type="RefSeq" id="WP_012057344.1">
    <property type="nucleotide sequence ID" value="NZ_CP007389.1"/>
</dbReference>
<protein>
    <submittedName>
        <fullName evidence="4">Dipeptidyl aminopeptidase</fullName>
    </submittedName>
</protein>